<dbReference type="AlphaFoldDB" id="A0A9W7C2B2"/>
<accession>A0A9W7C2B2</accession>
<dbReference type="InterPro" id="IPR026591">
    <property type="entry name" value="Sirtuin_cat_small_dom_sf"/>
</dbReference>
<dbReference type="GO" id="GO:0005634">
    <property type="term" value="C:nucleus"/>
    <property type="evidence" value="ECO:0007669"/>
    <property type="project" value="TreeGrafter"/>
</dbReference>
<dbReference type="SUPFAM" id="SSF52467">
    <property type="entry name" value="DHS-like NAD/FAD-binding domain"/>
    <property type="match status" value="1"/>
</dbReference>
<feature type="binding site" evidence="6">
    <location>
        <position position="284"/>
    </location>
    <ligand>
        <name>Zn(2+)</name>
        <dbReference type="ChEBI" id="CHEBI:29105"/>
    </ligand>
</feature>
<dbReference type="Gene3D" id="3.30.1600.10">
    <property type="entry name" value="SIR2/SIRT2 'Small Domain"/>
    <property type="match status" value="1"/>
</dbReference>
<feature type="binding site" evidence="6">
    <location>
        <position position="287"/>
    </location>
    <ligand>
        <name>Zn(2+)</name>
        <dbReference type="ChEBI" id="CHEBI:29105"/>
    </ligand>
</feature>
<feature type="binding site" evidence="6">
    <location>
        <position position="259"/>
    </location>
    <ligand>
        <name>Zn(2+)</name>
        <dbReference type="ChEBI" id="CHEBI:29105"/>
    </ligand>
</feature>
<dbReference type="PROSITE" id="PS50305">
    <property type="entry name" value="SIRTUIN"/>
    <property type="match status" value="1"/>
</dbReference>
<comment type="caution">
    <text evidence="9">The sequence shown here is derived from an EMBL/GenBank/DDBJ whole genome shotgun (WGS) entry which is preliminary data.</text>
</comment>
<evidence type="ECO:0000313" key="10">
    <source>
        <dbReference type="Proteomes" id="UP001165160"/>
    </source>
</evidence>
<dbReference type="InterPro" id="IPR003000">
    <property type="entry name" value="Sirtuin"/>
</dbReference>
<evidence type="ECO:0000256" key="6">
    <source>
        <dbReference type="PROSITE-ProRule" id="PRU00236"/>
    </source>
</evidence>
<evidence type="ECO:0000256" key="5">
    <source>
        <dbReference type="ARBA" id="ARBA00023027"/>
    </source>
</evidence>
<comment type="cofactor">
    <cofactor evidence="1">
        <name>Zn(2+)</name>
        <dbReference type="ChEBI" id="CHEBI:29105"/>
    </cofactor>
</comment>
<feature type="binding site" evidence="6">
    <location>
        <position position="262"/>
    </location>
    <ligand>
        <name>Zn(2+)</name>
        <dbReference type="ChEBI" id="CHEBI:29105"/>
    </ligand>
</feature>
<dbReference type="GO" id="GO:0017136">
    <property type="term" value="F:histone deacetylase activity, NAD-dependent"/>
    <property type="evidence" value="ECO:0007669"/>
    <property type="project" value="TreeGrafter"/>
</dbReference>
<dbReference type="Proteomes" id="UP001165160">
    <property type="component" value="Unassembled WGS sequence"/>
</dbReference>
<feature type="compositionally biased region" description="Acidic residues" evidence="7">
    <location>
        <begin position="39"/>
        <end position="57"/>
    </location>
</feature>
<keyword evidence="3 6" id="KW-0479">Metal-binding</keyword>
<keyword evidence="5" id="KW-0520">NAD</keyword>
<evidence type="ECO:0000256" key="3">
    <source>
        <dbReference type="ARBA" id="ARBA00022723"/>
    </source>
</evidence>
<dbReference type="InterPro" id="IPR050134">
    <property type="entry name" value="NAD-dep_sirtuin_deacylases"/>
</dbReference>
<evidence type="ECO:0000256" key="1">
    <source>
        <dbReference type="ARBA" id="ARBA00001947"/>
    </source>
</evidence>
<feature type="region of interest" description="Disordered" evidence="7">
    <location>
        <begin position="1"/>
        <end position="72"/>
    </location>
</feature>
<organism evidence="9 10">
    <name type="scientific">Triparma verrucosa</name>
    <dbReference type="NCBI Taxonomy" id="1606542"/>
    <lineage>
        <taxon>Eukaryota</taxon>
        <taxon>Sar</taxon>
        <taxon>Stramenopiles</taxon>
        <taxon>Ochrophyta</taxon>
        <taxon>Bolidophyceae</taxon>
        <taxon>Parmales</taxon>
        <taxon>Triparmaceae</taxon>
        <taxon>Triparma</taxon>
    </lineage>
</organism>
<dbReference type="PANTHER" id="PTHR11085">
    <property type="entry name" value="NAD-DEPENDENT PROTEIN DEACYLASE SIRTUIN-5, MITOCHONDRIAL-RELATED"/>
    <property type="match status" value="1"/>
</dbReference>
<dbReference type="Pfam" id="PF02146">
    <property type="entry name" value="SIR2"/>
    <property type="match status" value="1"/>
</dbReference>
<feature type="active site" description="Proton acceptor" evidence="6">
    <location>
        <position position="251"/>
    </location>
</feature>
<evidence type="ECO:0000313" key="9">
    <source>
        <dbReference type="EMBL" id="GMI01907.1"/>
    </source>
</evidence>
<evidence type="ECO:0000256" key="7">
    <source>
        <dbReference type="SAM" id="MobiDB-lite"/>
    </source>
</evidence>
<dbReference type="PANTHER" id="PTHR11085:SF6">
    <property type="entry name" value="NAD-DEPENDENT PROTEIN DEACETYLASE SIRTUIN-2"/>
    <property type="match status" value="1"/>
</dbReference>
<evidence type="ECO:0000259" key="8">
    <source>
        <dbReference type="PROSITE" id="PS50305"/>
    </source>
</evidence>
<keyword evidence="10" id="KW-1185">Reference proteome</keyword>
<evidence type="ECO:0000256" key="4">
    <source>
        <dbReference type="ARBA" id="ARBA00022833"/>
    </source>
</evidence>
<name>A0A9W7C2B2_9STRA</name>
<feature type="compositionally biased region" description="Basic and acidic residues" evidence="7">
    <location>
        <begin position="29"/>
        <end position="38"/>
    </location>
</feature>
<keyword evidence="4 6" id="KW-0862">Zinc</keyword>
<dbReference type="Gene3D" id="3.40.50.1220">
    <property type="entry name" value="TPP-binding domain"/>
    <property type="match status" value="1"/>
</dbReference>
<gene>
    <name evidence="9" type="ORF">TrVE_jg4643</name>
</gene>
<dbReference type="InterPro" id="IPR026590">
    <property type="entry name" value="Ssirtuin_cat_dom"/>
</dbReference>
<evidence type="ECO:0000256" key="2">
    <source>
        <dbReference type="ARBA" id="ARBA00022679"/>
    </source>
</evidence>
<feature type="compositionally biased region" description="Polar residues" evidence="7">
    <location>
        <begin position="1"/>
        <end position="10"/>
    </location>
</feature>
<feature type="domain" description="Deacetylase sirtuin-type" evidence="8">
    <location>
        <begin position="121"/>
        <end position="386"/>
    </location>
</feature>
<protein>
    <recommendedName>
        <fullName evidence="8">Deacetylase sirtuin-type domain-containing protein</fullName>
    </recommendedName>
</protein>
<sequence>MSSFNVNPDQQAPDKEPTGLAGLASRFVQYRDEQAQHDSEDDSADDHESDHDDDSESTDSGGAHGVDPDDPSLGLVERLLAARARSSPDQADKITAILNSLNLGIDFTPPPRVLKTHVFGEANTPPTLSHLASLFKTKKYSKILVLTGAGISVAAGIPDFRTAGTGLYSNLEKYNLPHPTAVFDIDFYKDNPAPFVMLASEIWPGNHLPTKTHAFIKLLSDKGILLRNYTQNIDGLEVLGGVPEEKVIECHGHFRTASCTSCGSPMDVSLVSKSIIEDGVPPVCAKCGGIGKPDIVFFGEDLPSVFHRNINRDVKEADMIIVMGTSLQVQPVAGIPDYVSSKVPRLLFNREHVGNFDTSEYNYRDIFEAGNCDDGVEHFCEMIGWGEELRTCYENAEGRRKLREEKITSEEEID</sequence>
<proteinExistence type="predicted"/>
<dbReference type="EMBL" id="BRXX01000272">
    <property type="protein sequence ID" value="GMI01907.1"/>
    <property type="molecule type" value="Genomic_DNA"/>
</dbReference>
<dbReference type="GO" id="GO:0070403">
    <property type="term" value="F:NAD+ binding"/>
    <property type="evidence" value="ECO:0007669"/>
    <property type="project" value="InterPro"/>
</dbReference>
<dbReference type="InterPro" id="IPR029035">
    <property type="entry name" value="DHS-like_NAD/FAD-binding_dom"/>
</dbReference>
<dbReference type="GO" id="GO:0046872">
    <property type="term" value="F:metal ion binding"/>
    <property type="evidence" value="ECO:0007669"/>
    <property type="project" value="UniProtKB-KW"/>
</dbReference>
<reference evidence="10" key="1">
    <citation type="journal article" date="2023" name="Commun. Biol.">
        <title>Genome analysis of Parmales, the sister group of diatoms, reveals the evolutionary specialization of diatoms from phago-mixotrophs to photoautotrophs.</title>
        <authorList>
            <person name="Ban H."/>
            <person name="Sato S."/>
            <person name="Yoshikawa S."/>
            <person name="Yamada K."/>
            <person name="Nakamura Y."/>
            <person name="Ichinomiya M."/>
            <person name="Sato N."/>
            <person name="Blanc-Mathieu R."/>
            <person name="Endo H."/>
            <person name="Kuwata A."/>
            <person name="Ogata H."/>
        </authorList>
    </citation>
    <scope>NUCLEOTIDE SEQUENCE [LARGE SCALE GENOMIC DNA]</scope>
    <source>
        <strain evidence="10">NIES 3699</strain>
    </source>
</reference>
<keyword evidence="2" id="KW-0808">Transferase</keyword>